<feature type="domain" description="Glycosyl hydrolase family 98 C-terminal" evidence="4">
    <location>
        <begin position="679"/>
        <end position="931"/>
    </location>
</feature>
<dbReference type="RefSeq" id="WP_138001913.1">
    <property type="nucleotide sequence ID" value="NZ_QGQD01000023.1"/>
</dbReference>
<dbReference type="Pfam" id="PF08306">
    <property type="entry name" value="Glyco_hydro_98M"/>
    <property type="match status" value="1"/>
</dbReference>
<dbReference type="Gene3D" id="3.20.20.80">
    <property type="entry name" value="Glycosidases"/>
    <property type="match status" value="1"/>
</dbReference>
<dbReference type="SUPFAM" id="SSF49373">
    <property type="entry name" value="Invasin/intimin cell-adhesion fragments"/>
    <property type="match status" value="1"/>
</dbReference>
<dbReference type="Gene3D" id="2.60.40.1080">
    <property type="match status" value="1"/>
</dbReference>
<dbReference type="GO" id="GO:0005975">
    <property type="term" value="P:carbohydrate metabolic process"/>
    <property type="evidence" value="ECO:0007669"/>
    <property type="project" value="InterPro"/>
</dbReference>
<keyword evidence="6" id="KW-1185">Reference proteome</keyword>
<evidence type="ECO:0000259" key="3">
    <source>
        <dbReference type="Pfam" id="PF08306"/>
    </source>
</evidence>
<dbReference type="STRING" id="180332.GCA_000797495_00346"/>
<dbReference type="InterPro" id="IPR013190">
    <property type="entry name" value="GH98_C"/>
</dbReference>
<sequence length="1304" mass="145591" precursor="true">MKKRMKRITSAVLAGIFITSTLSLNFPLNTFASESEFAEQNNMEQVETEPLTAETPGIELPPSEADSITEQNTVVETEVSIDSIYSETTAKALEGWTLVENDSGSITYEGTWNQYSEQGHSQGSAHQSDAVGATASYQFTGTGIQWIGQTDTNFTKAKVYLDGELMAMPDSNNSPMYQRTIYTLIGIPYGEHTFVIESQGPPNSSHNINFIELDALAYTTDQTPVTADSLIINNSTGKMKTGETLQLDVSLKKGDSQVYASGLSFASSVPSVAEINKKGLIKAISNGKTQITASINGLDQSFWLEVRSTQVGALRRVIDSEHPLFYHHLYRQSNPENLGQGPDSLQGGLDIQTFWDSLDTAMTPETKQYQAILIHAGGNINDDEDTRRWYKMEMDKTTADQIPFFLMISNSYTDHPFDNDWLAEMYEQYPNMLGVVYSENHASVWQNHGGYRSEEIASKLELSAEYGGYVIFADTNNYDEYMESTLKNTALMEAAKKYRDNFIIMPKYTSQWSMAGYNSYQSVAMGTWLSGYAGNWGSLIDSWQWWDLYYYNDPFRENRVERLGGGEECRHPFSFPELNYPIRMLSEANSGATVFSFEHPFYSTAIARSENEPAYTTPAFDNAIVQAMDYMIANHSQTREEVMSRTKVAFDSGKGTLNKTAEAGVNLIKALYGDGNLNHKGDRSDENEMLMMHLTGRYGIIPSIPALATDEDKKIFTDNGIQLLNKDSVIEKFKKNTLDEVDTGKDTATQKAVQEYFNQFYEENATGNAYVQNIDNYWFTYNNRWTGYPVSSLVQTADLKNTEFGNGIHVSFDPYTYINFLETSEKVTVNFNNYFVDKSDIWENYTQRWDGDYNLLFQDYLMENYIPKDKTRDNEFKKASITFKDLQSKPEIQNLTGLKNQYDAPKETWNEETGEYTLEINANGYMNFEIVKTTPEEPLNTDLLLQAIDNAQEIVRDNYTAASLNSLDSAAANAYKIIVSLPGDITQETVDLAVASIQNAMKSLVKKPADLTVLITGINLAKKIDRTKYQAGSLSVLDKALAEAERIVKLNPDIDEQNTVNNTLQALASAVNNLKENIAQPEKKADVSALTAVINKAAKLDRNKYTTETLAVVDKSIKAAQELLSISPKAELQTLVTITAESAETAIRGLKSVPQIPKKGTKVTIGNFVYKITSATSKSRTAAVVKPKKNTFTRLTIPSSIKVNSFTFKVTGISDKAFQKNSKLTSITIGSNITSIGKQSFSGCSKLKKILVKSSSIKTVEKDALKNIHKTATIQVPAKKWSSYKSKFKNKGQAATVTFKKYKS</sequence>
<keyword evidence="5" id="KW-0378">Hydrolase</keyword>
<dbReference type="Gene3D" id="1.20.1270.90">
    <property type="entry name" value="AF1782-like"/>
    <property type="match status" value="3"/>
</dbReference>
<evidence type="ECO:0000256" key="1">
    <source>
        <dbReference type="SAM" id="MobiDB-lite"/>
    </source>
</evidence>
<feature type="signal peptide" evidence="2">
    <location>
        <begin position="1"/>
        <end position="32"/>
    </location>
</feature>
<dbReference type="Gene3D" id="2.60.120.260">
    <property type="entry name" value="Galactose-binding domain-like"/>
    <property type="match status" value="1"/>
</dbReference>
<dbReference type="InterPro" id="IPR008964">
    <property type="entry name" value="Invasin/intimin_cell_adhesion"/>
</dbReference>
<dbReference type="InterPro" id="IPR013191">
    <property type="entry name" value="GH98_central"/>
</dbReference>
<feature type="domain" description="Glycosyl hydrolase family 98 central" evidence="3">
    <location>
        <begin position="313"/>
        <end position="635"/>
    </location>
</feature>
<dbReference type="Pfam" id="PF13306">
    <property type="entry name" value="LRR_5"/>
    <property type="match status" value="1"/>
</dbReference>
<gene>
    <name evidence="5" type="ORF">DSM106044_01017</name>
</gene>
<protein>
    <submittedName>
        <fullName evidence="5">Glycosyl hydrolase family 98</fullName>
    </submittedName>
</protein>
<dbReference type="InterPro" id="IPR011071">
    <property type="entry name" value="Lyase_8-like_C"/>
</dbReference>
<dbReference type="Gene3D" id="3.30.2330.20">
    <property type="entry name" value="family 98 glycoside hydrolase"/>
    <property type="match status" value="1"/>
</dbReference>
<dbReference type="InterPro" id="IPR026906">
    <property type="entry name" value="LRR_5"/>
</dbReference>
<dbReference type="Proteomes" id="UP000306509">
    <property type="component" value="Unassembled WGS sequence"/>
</dbReference>
<dbReference type="Pfam" id="PF08307">
    <property type="entry name" value="Glyco_hydro_98C"/>
    <property type="match status" value="1"/>
</dbReference>
<reference evidence="5 6" key="1">
    <citation type="journal article" date="2019" name="Anaerobe">
        <title>Detection of Robinsoniella peoriensis in multiple bone samples of a trauma patient.</title>
        <authorList>
            <person name="Schrottner P."/>
            <person name="Hartwich K."/>
            <person name="Bunk B."/>
            <person name="Schober I."/>
            <person name="Helbig S."/>
            <person name="Rudolph W.W."/>
            <person name="Gunzer F."/>
        </authorList>
    </citation>
    <scope>NUCLEOTIDE SEQUENCE [LARGE SCALE GENOMIC DNA]</scope>
    <source>
        <strain evidence="5 6">DSM 106044</strain>
    </source>
</reference>
<evidence type="ECO:0000313" key="5">
    <source>
        <dbReference type="EMBL" id="TLD01980.1"/>
    </source>
</evidence>
<dbReference type="Gene3D" id="3.40.50.12480">
    <property type="match status" value="1"/>
</dbReference>
<feature type="region of interest" description="Disordered" evidence="1">
    <location>
        <begin position="49"/>
        <end position="68"/>
    </location>
</feature>
<dbReference type="EMBL" id="QGQD01000023">
    <property type="protein sequence ID" value="TLD01980.1"/>
    <property type="molecule type" value="Genomic_DNA"/>
</dbReference>
<comment type="caution">
    <text evidence="5">The sequence shown here is derived from an EMBL/GenBank/DDBJ whole genome shotgun (WGS) entry which is preliminary data.</text>
</comment>
<evidence type="ECO:0000256" key="2">
    <source>
        <dbReference type="SAM" id="SignalP"/>
    </source>
</evidence>
<evidence type="ECO:0000313" key="6">
    <source>
        <dbReference type="Proteomes" id="UP000306509"/>
    </source>
</evidence>
<dbReference type="GO" id="GO:0016787">
    <property type="term" value="F:hydrolase activity"/>
    <property type="evidence" value="ECO:0007669"/>
    <property type="project" value="UniProtKB-KW"/>
</dbReference>
<feature type="chain" id="PRO_5020204952" evidence="2">
    <location>
        <begin position="33"/>
        <end position="1304"/>
    </location>
</feature>
<proteinExistence type="predicted"/>
<evidence type="ECO:0000259" key="4">
    <source>
        <dbReference type="Pfam" id="PF08307"/>
    </source>
</evidence>
<dbReference type="Gene3D" id="2.60.220.10">
    <property type="entry name" value="Polysaccharide lyase family 8-like, C-terminal"/>
    <property type="match status" value="1"/>
</dbReference>
<accession>A0A4U8QAC7</accession>
<dbReference type="SUPFAM" id="SSF52058">
    <property type="entry name" value="L domain-like"/>
    <property type="match status" value="1"/>
</dbReference>
<organism evidence="5 6">
    <name type="scientific">Robinsoniella peoriensis</name>
    <dbReference type="NCBI Taxonomy" id="180332"/>
    <lineage>
        <taxon>Bacteria</taxon>
        <taxon>Bacillati</taxon>
        <taxon>Bacillota</taxon>
        <taxon>Clostridia</taxon>
        <taxon>Lachnospirales</taxon>
        <taxon>Lachnospiraceae</taxon>
        <taxon>Robinsoniella</taxon>
    </lineage>
</organism>
<name>A0A4U8QAC7_9FIRM</name>
<keyword evidence="2" id="KW-0732">Signal</keyword>